<evidence type="ECO:0000313" key="1">
    <source>
        <dbReference type="EMBL" id="QHT13351.1"/>
    </source>
</evidence>
<dbReference type="EMBL" id="MN739566">
    <property type="protein sequence ID" value="QHT13351.1"/>
    <property type="molecule type" value="Genomic_DNA"/>
</dbReference>
<protein>
    <submittedName>
        <fullName evidence="1">Uncharacterized protein</fullName>
    </submittedName>
</protein>
<name>A0A6C0DA68_9ZZZZ</name>
<sequence>MINDNIENYYKNIDKPIINEYMNNLNFKNLLALSTINDLYVFQKEKKAWRLKDKEKLLRECEYKRKKKIKEVSVSLNSLNKNKSSTITKEIKLQNNTLLNQIENIDSLIETIEKIFPIVNNNFDEIYSN</sequence>
<organism evidence="1">
    <name type="scientific">viral metagenome</name>
    <dbReference type="NCBI Taxonomy" id="1070528"/>
    <lineage>
        <taxon>unclassified sequences</taxon>
        <taxon>metagenomes</taxon>
        <taxon>organismal metagenomes</taxon>
    </lineage>
</organism>
<reference evidence="1" key="1">
    <citation type="journal article" date="2020" name="Nature">
        <title>Giant virus diversity and host interactions through global metagenomics.</title>
        <authorList>
            <person name="Schulz F."/>
            <person name="Roux S."/>
            <person name="Paez-Espino D."/>
            <person name="Jungbluth S."/>
            <person name="Walsh D.A."/>
            <person name="Denef V.J."/>
            <person name="McMahon K.D."/>
            <person name="Konstantinidis K.T."/>
            <person name="Eloe-Fadrosh E.A."/>
            <person name="Kyrpides N.C."/>
            <person name="Woyke T."/>
        </authorList>
    </citation>
    <scope>NUCLEOTIDE SEQUENCE</scope>
    <source>
        <strain evidence="1">GVMAG-M-3300023174-131</strain>
    </source>
</reference>
<dbReference type="AlphaFoldDB" id="A0A6C0DA68"/>
<proteinExistence type="predicted"/>
<accession>A0A6C0DA68</accession>